<feature type="compositionally biased region" description="Low complexity" evidence="6">
    <location>
        <begin position="601"/>
        <end position="615"/>
    </location>
</feature>
<dbReference type="Gene3D" id="2.40.50.140">
    <property type="entry name" value="Nucleic acid-binding proteins"/>
    <property type="match status" value="4"/>
</dbReference>
<dbReference type="OMA" id="NIQMSAK"/>
<feature type="region of interest" description="Disordered" evidence="6">
    <location>
        <begin position="102"/>
        <end position="151"/>
    </location>
</feature>
<dbReference type="VEuPathDB" id="AmoebaDB:ACA1_110350"/>
<evidence type="ECO:0000256" key="1">
    <source>
        <dbReference type="ARBA" id="ARBA00022737"/>
    </source>
</evidence>
<dbReference type="KEGG" id="acan:ACA1_110350"/>
<feature type="region of interest" description="Disordered" evidence="6">
    <location>
        <begin position="1594"/>
        <end position="1622"/>
    </location>
</feature>
<evidence type="ECO:0000256" key="3">
    <source>
        <dbReference type="ARBA" id="ARBA00023125"/>
    </source>
</evidence>
<feature type="region of interest" description="Disordered" evidence="6">
    <location>
        <begin position="347"/>
        <end position="407"/>
    </location>
</feature>
<dbReference type="GeneID" id="14926062"/>
<name>L8HK23_ACACF</name>
<evidence type="ECO:0000259" key="7">
    <source>
        <dbReference type="Pfam" id="PF09103"/>
    </source>
</evidence>
<dbReference type="Pfam" id="PF09103">
    <property type="entry name" value="BRCA-2_OB1"/>
    <property type="match status" value="1"/>
</dbReference>
<organism evidence="9 10">
    <name type="scientific">Acanthamoeba castellanii (strain ATCC 30010 / Neff)</name>
    <dbReference type="NCBI Taxonomy" id="1257118"/>
    <lineage>
        <taxon>Eukaryota</taxon>
        <taxon>Amoebozoa</taxon>
        <taxon>Discosea</taxon>
        <taxon>Longamoebia</taxon>
        <taxon>Centramoebida</taxon>
        <taxon>Acanthamoebidae</taxon>
        <taxon>Acanthamoeba</taxon>
    </lineage>
</organism>
<gene>
    <name evidence="9" type="ORF">ACA1_110350</name>
</gene>
<dbReference type="InterPro" id="IPR015252">
    <property type="entry name" value="BRCA2_hlx"/>
</dbReference>
<feature type="region of interest" description="Disordered" evidence="6">
    <location>
        <begin position="175"/>
        <end position="194"/>
    </location>
</feature>
<feature type="compositionally biased region" description="Low complexity" evidence="6">
    <location>
        <begin position="975"/>
        <end position="985"/>
    </location>
</feature>
<feature type="region of interest" description="Disordered" evidence="6">
    <location>
        <begin position="967"/>
        <end position="990"/>
    </location>
</feature>
<dbReference type="OrthoDB" id="21095at2759"/>
<feature type="region of interest" description="Disordered" evidence="6">
    <location>
        <begin position="26"/>
        <end position="89"/>
    </location>
</feature>
<dbReference type="Pfam" id="PF09169">
    <property type="entry name" value="BRCA-2_helical"/>
    <property type="match status" value="1"/>
</dbReference>
<feature type="compositionally biased region" description="Polar residues" evidence="6">
    <location>
        <begin position="561"/>
        <end position="573"/>
    </location>
</feature>
<feature type="compositionally biased region" description="Low complexity" evidence="6">
    <location>
        <begin position="675"/>
        <end position="724"/>
    </location>
</feature>
<dbReference type="InterPro" id="IPR015525">
    <property type="entry name" value="BRCA2"/>
</dbReference>
<proteinExistence type="predicted"/>
<feature type="domain" description="BRCA2 OB1" evidence="7">
    <location>
        <begin position="938"/>
        <end position="1075"/>
    </location>
</feature>
<dbReference type="RefSeq" id="XP_004357178.1">
    <property type="nucleotide sequence ID" value="XM_004357122.1"/>
</dbReference>
<evidence type="ECO:0000313" key="9">
    <source>
        <dbReference type="EMBL" id="ELR25023.1"/>
    </source>
</evidence>
<sequence>MVGGFISASGRTVTVGAASLAKGRQLMAECADASQEKEEEAQQPQQGGTRADVGRSPPPAGVSRGEDTAEDNRAPPPASGFGGFTTAGGRKLEVSKEALHRASRLLNDNDDESTAAAAVGSPPDTARDEAMDLEAEHQQQQQQEPFMGFRSGRGKAVVVSEASLAKARHLVMDRDGDDAADVGPPSPEDSAPPAFVGFTTGSGRRLEPPKASVEQAMKRFLSDDGDGDDEESGRGLAGQHATTSEEAPQAFVGFTTGSGRRLRPSAENVKRAMDRLLADDDDDSHANGNHPNMALPAFVGFTTGSGKRLEPPKANVEQAMKRFLNDDGDDDGSSDVYAGAPASGIVGFTTGSGRRLEPPKASVEQATKRVLNDEDDGEVNGNAQQSPGRRGEKARALNGAPPPESFGGAGGAAFGGFKTVSGKAINVSAAALARSRQLLADADEEGDSAQSAGKRPRLDQDGDGGFDAINGPPPPSESFGVTRRAPASGLHARKTVTTTTTRLNGPPPPESFGGAGGAAFGGFKTVSGKAVNVSAAALARSRQLLADADADADADRDPSAISRTSPPRANASSRPDEEDEDDDADMLLELSSCADDEPARPHSVPAARAAAAPSRAPRPSPSPLPPAAAAAATPLGPPVARSTPSSHRVPSPKPTGRGEFAYPPTPVRATPPRPTSTTAFTTSTASATTTTTATSRAATDPPRVVVTTPRAPASASSTGNAATTGQLARRGPLGGNATGDRRGGAGSAGGAGAPPAKQYAYGCSPYKPPRAHTPARPSRRQATLAATAAPVPEAAPLPPWRYSLPEVSEKLTLKQLAANEPQDLPMPPLSEEVLRMDSDRARHYQFTCEQVFEDMRAHPAAFGVGATEMHAVLLACGANPKIISPEWTSNHYRWIVWKLAGMERRFPHQLANRHLLPHTVLHQLLYRYEREVNKAKRSALKIILERDESAGRSMILCVAAIRSYGGDAPPPPPATSTTEGGAAAAGAGGGEGAGGGVIEVTDGWYSINAILDEALTQHMALGKIYPGLKLRVIGARLNGNDNAMSPLEATESTTLLLQVNAVRRALWHAKLGIQRKYTRHFHSPASTNSIGPVFPVSLRSVRPEGGLVPCVDVVVERRYPLLFLEKKLDGSFITRTSAQEEHARRLFEAKRNRLVEAKKAELEKEASAQASAVTKTKPRTRSPVSKASLAECYDGETLLGWMEGASDPYDFQQLLNPRQQAIVQHHMERSRLDKDEEFGRQLEDFIAEHPDATRTVTPFVRVRLRDCPVVVAGDQRPPRSSSSPGGMGGKSDECVLTIWRPNEEEVAEIFEEGARLRIYFLNPRPPKPAGPSDAGTDGTVMTGGWAAKPRTLELSTTLKTRYARREGPSGVYRARQVQGLEHLHAQQQQHQQQQRGFREASREIDVVGVVVGVHGPHECSYKSGRPYLLTQVFLTDSSGELLSVELREHPDVAVSRFPFKEAPATPTVVCLSSLAYRSYDANFGVHHAAAEEATDVLLAPKGRSSPFAPAYRQLVAWAERSREEVDAARQRVEALLTGQLVPRSSSTRPRLPVRASLVGALLPFSAVACLPRAGQQSGGWDICLWPASATPLPARFPPRSTSSSATDNMDEDHHHHHHHQQQQQADVALYVLLDDGLSRHRVALTLPSLVAALDLLRPAHHHPPSAAASMPLVPVERWLWRCLSSPAPASPDPSPPQQQLRELLLADLFGGVRFPDDAGAEALSLPSPTALVGEALALALLHSTRPGAAEGTAPALPVPLPSASTQTPPAPSRPLLLACEEWDGFVAALSASLSTAYDDLEVNGEDETQTGWWHVQSVRRRTAPPSV</sequence>
<dbReference type="EMBL" id="KB007806">
    <property type="protein sequence ID" value="ELR25023.1"/>
    <property type="molecule type" value="Genomic_DNA"/>
</dbReference>
<feature type="compositionally biased region" description="Pro residues" evidence="6">
    <location>
        <begin position="616"/>
        <end position="626"/>
    </location>
</feature>
<dbReference type="InterPro" id="IPR002093">
    <property type="entry name" value="BRCA2_repeat"/>
</dbReference>
<evidence type="ECO:0000259" key="8">
    <source>
        <dbReference type="Pfam" id="PF09169"/>
    </source>
</evidence>
<protein>
    <submittedName>
        <fullName evidence="9">BRCA2 repeat-containing protein</fullName>
    </submittedName>
</protein>
<feature type="compositionally biased region" description="Basic and acidic residues" evidence="6">
    <location>
        <begin position="125"/>
        <end position="137"/>
    </location>
</feature>
<keyword evidence="4" id="KW-0233">DNA recombination</keyword>
<feature type="region of interest" description="Disordered" evidence="6">
    <location>
        <begin position="1272"/>
        <end position="1291"/>
    </location>
</feature>
<dbReference type="STRING" id="1257118.L8HK23"/>
<evidence type="ECO:0000313" key="10">
    <source>
        <dbReference type="Proteomes" id="UP000011083"/>
    </source>
</evidence>
<dbReference type="Pfam" id="PF00634">
    <property type="entry name" value="BRCA2"/>
    <property type="match status" value="4"/>
</dbReference>
<dbReference type="InterPro" id="IPR012340">
    <property type="entry name" value="NA-bd_OB-fold"/>
</dbReference>
<feature type="region of interest" description="Disordered" evidence="6">
    <location>
        <begin position="767"/>
        <end position="786"/>
    </location>
</feature>
<feature type="region of interest" description="Disordered" evidence="6">
    <location>
        <begin position="1748"/>
        <end position="1769"/>
    </location>
</feature>
<dbReference type="GO" id="GO:0003677">
    <property type="term" value="F:DNA binding"/>
    <property type="evidence" value="ECO:0007669"/>
    <property type="project" value="UniProtKB-KW"/>
</dbReference>
<dbReference type="PANTHER" id="PTHR11289:SF0">
    <property type="entry name" value="BREAST CANCER TYPE 2 SUSCEPTIBILITY PROTEIN"/>
    <property type="match status" value="1"/>
</dbReference>
<feature type="domain" description="Breast cancer type 2 susceptibility protein helical" evidence="8">
    <location>
        <begin position="864"/>
        <end position="934"/>
    </location>
</feature>
<dbReference type="Proteomes" id="UP000011083">
    <property type="component" value="Unassembled WGS sequence"/>
</dbReference>
<feature type="compositionally biased region" description="Acidic residues" evidence="6">
    <location>
        <begin position="576"/>
        <end position="586"/>
    </location>
</feature>
<dbReference type="PROSITE" id="PS50138">
    <property type="entry name" value="BRCA2_REPEAT"/>
    <property type="match status" value="5"/>
</dbReference>
<evidence type="ECO:0000256" key="6">
    <source>
        <dbReference type="SAM" id="MobiDB-lite"/>
    </source>
</evidence>
<feature type="compositionally biased region" description="Pro residues" evidence="6">
    <location>
        <begin position="663"/>
        <end position="674"/>
    </location>
</feature>
<feature type="region of interest" description="Disordered" evidence="6">
    <location>
        <begin position="221"/>
        <end position="266"/>
    </location>
</feature>
<dbReference type="SUPFAM" id="SSF81872">
    <property type="entry name" value="BRCA2 helical domain"/>
    <property type="match status" value="1"/>
</dbReference>
<feature type="region of interest" description="Disordered" evidence="6">
    <location>
        <begin position="549"/>
        <end position="753"/>
    </location>
</feature>
<feature type="compositionally biased region" description="Low complexity" evidence="6">
    <location>
        <begin position="627"/>
        <end position="640"/>
    </location>
</feature>
<dbReference type="GO" id="GO:0006355">
    <property type="term" value="P:regulation of DNA-templated transcription"/>
    <property type="evidence" value="ECO:0007669"/>
    <property type="project" value="TreeGrafter"/>
</dbReference>
<keyword evidence="5" id="KW-0234">DNA repair</keyword>
<evidence type="ECO:0000256" key="5">
    <source>
        <dbReference type="ARBA" id="ARBA00023204"/>
    </source>
</evidence>
<dbReference type="InterPro" id="IPR015187">
    <property type="entry name" value="BRCA2_OB_1"/>
</dbReference>
<dbReference type="PANTHER" id="PTHR11289">
    <property type="entry name" value="BREAST CANCER TYPE 2 SUSCEPTIBILITY PROTEIN BRCA2"/>
    <property type="match status" value="1"/>
</dbReference>
<dbReference type="SUPFAM" id="SSF50249">
    <property type="entry name" value="Nucleic acid-binding proteins"/>
    <property type="match status" value="3"/>
</dbReference>
<keyword evidence="2" id="KW-0227">DNA damage</keyword>
<reference evidence="9 10" key="1">
    <citation type="journal article" date="2013" name="Genome Biol.">
        <title>Genome of Acanthamoeba castellanii highlights extensive lateral gene transfer and early evolution of tyrosine kinase signaling.</title>
        <authorList>
            <person name="Clarke M."/>
            <person name="Lohan A.J."/>
            <person name="Liu B."/>
            <person name="Lagkouvardos I."/>
            <person name="Roy S."/>
            <person name="Zafar N."/>
            <person name="Bertelli C."/>
            <person name="Schilde C."/>
            <person name="Kianianmomeni A."/>
            <person name="Burglin T.R."/>
            <person name="Frech C."/>
            <person name="Turcotte B."/>
            <person name="Kopec K.O."/>
            <person name="Synnott J.M."/>
            <person name="Choo C."/>
            <person name="Paponov I."/>
            <person name="Finkler A."/>
            <person name="Soon Heng Tan C."/>
            <person name="Hutchins A.P."/>
            <person name="Weinmeier T."/>
            <person name="Rattei T."/>
            <person name="Chu J.S."/>
            <person name="Gimenez G."/>
            <person name="Irimia M."/>
            <person name="Rigden D.J."/>
            <person name="Fitzpatrick D.A."/>
            <person name="Lorenzo-Morales J."/>
            <person name="Bateman A."/>
            <person name="Chiu C.H."/>
            <person name="Tang P."/>
            <person name="Hegemann P."/>
            <person name="Fromm H."/>
            <person name="Raoult D."/>
            <person name="Greub G."/>
            <person name="Miranda-Saavedra D."/>
            <person name="Chen N."/>
            <person name="Nash P."/>
            <person name="Ginger M.L."/>
            <person name="Horn M."/>
            <person name="Schaap P."/>
            <person name="Caler L."/>
            <person name="Loftus B."/>
        </authorList>
    </citation>
    <scope>NUCLEOTIDE SEQUENCE [LARGE SCALE GENOMIC DNA]</scope>
    <source>
        <strain evidence="9 10">Neff</strain>
    </source>
</reference>
<accession>L8HK23</accession>
<evidence type="ECO:0000256" key="2">
    <source>
        <dbReference type="ARBA" id="ARBA00022763"/>
    </source>
</evidence>
<dbReference type="InterPro" id="IPR036315">
    <property type="entry name" value="BRCA2_hlx_sf"/>
</dbReference>
<keyword evidence="1" id="KW-0677">Repeat</keyword>
<evidence type="ECO:0000256" key="4">
    <source>
        <dbReference type="ARBA" id="ARBA00023172"/>
    </source>
</evidence>
<dbReference type="GO" id="GO:0000724">
    <property type="term" value="P:double-strand break repair via homologous recombination"/>
    <property type="evidence" value="ECO:0007669"/>
    <property type="project" value="InterPro"/>
</dbReference>
<keyword evidence="10" id="KW-1185">Reference proteome</keyword>
<feature type="region of interest" description="Disordered" evidence="6">
    <location>
        <begin position="441"/>
        <end position="519"/>
    </location>
</feature>
<keyword evidence="3" id="KW-0238">DNA-binding</keyword>
<feature type="compositionally biased region" description="Basic and acidic residues" evidence="6">
    <location>
        <begin position="64"/>
        <end position="73"/>
    </location>
</feature>
<dbReference type="SUPFAM" id="SSF81878">
    <property type="entry name" value="BRCA2 tower domain"/>
    <property type="match status" value="1"/>
</dbReference>